<feature type="domain" description="Ribonuclease H1 N-terminal" evidence="1">
    <location>
        <begin position="101"/>
        <end position="133"/>
    </location>
</feature>
<reference evidence="2 3" key="1">
    <citation type="journal article" name="Sci. Rep.">
        <title>Telomere-to-telomere assembled and centromere annotated genomes of the two main subspecies of the button mushroom Agaricus bisporus reveal especially polymorphic chromosome ends.</title>
        <authorList>
            <person name="Sonnenberg A.S.M."/>
            <person name="Sedaghat-Telgerd N."/>
            <person name="Lavrijssen B."/>
            <person name="Ohm R.A."/>
            <person name="Hendrickx P.M."/>
            <person name="Scholtmeijer K."/>
            <person name="Baars J.J.P."/>
            <person name="van Peer A."/>
        </authorList>
    </citation>
    <scope>NUCLEOTIDE SEQUENCE [LARGE SCALE GENOMIC DNA]</scope>
    <source>
        <strain evidence="2 3">H119_p4</strain>
    </source>
</reference>
<dbReference type="AlphaFoldDB" id="A0A8H7KKJ2"/>
<accession>A0A8H7KKJ2</accession>
<evidence type="ECO:0000259" key="1">
    <source>
        <dbReference type="Pfam" id="PF01693"/>
    </source>
</evidence>
<organism evidence="2 3">
    <name type="scientific">Agaricus bisporus var. burnettii</name>
    <dbReference type="NCBI Taxonomy" id="192524"/>
    <lineage>
        <taxon>Eukaryota</taxon>
        <taxon>Fungi</taxon>
        <taxon>Dikarya</taxon>
        <taxon>Basidiomycota</taxon>
        <taxon>Agaricomycotina</taxon>
        <taxon>Agaricomycetes</taxon>
        <taxon>Agaricomycetidae</taxon>
        <taxon>Agaricales</taxon>
        <taxon>Agaricineae</taxon>
        <taxon>Agaricaceae</taxon>
        <taxon>Agaricus</taxon>
    </lineage>
</organism>
<evidence type="ECO:0000313" key="3">
    <source>
        <dbReference type="Proteomes" id="UP000629468"/>
    </source>
</evidence>
<dbReference type="InterPro" id="IPR037056">
    <property type="entry name" value="RNase_H1_N_sf"/>
</dbReference>
<dbReference type="Proteomes" id="UP000629468">
    <property type="component" value="Unassembled WGS sequence"/>
</dbReference>
<proteinExistence type="predicted"/>
<gene>
    <name evidence="2" type="ORF">Agabi119p4_2646</name>
</gene>
<dbReference type="InterPro" id="IPR011320">
    <property type="entry name" value="RNase_H1_N"/>
</dbReference>
<name>A0A8H7KKJ2_AGABI</name>
<evidence type="ECO:0000313" key="2">
    <source>
        <dbReference type="EMBL" id="KAF7783270.1"/>
    </source>
</evidence>
<dbReference type="SUPFAM" id="SSF55658">
    <property type="entry name" value="L9 N-domain-like"/>
    <property type="match status" value="1"/>
</dbReference>
<comment type="caution">
    <text evidence="2">The sequence shown here is derived from an EMBL/GenBank/DDBJ whole genome shotgun (WGS) entry which is preliminary data.</text>
</comment>
<dbReference type="EMBL" id="JABXXO010000003">
    <property type="protein sequence ID" value="KAF7783270.1"/>
    <property type="molecule type" value="Genomic_DNA"/>
</dbReference>
<dbReference type="InterPro" id="IPR009027">
    <property type="entry name" value="Ribosomal_bL9/RNase_H1_N"/>
</dbReference>
<dbReference type="Gene3D" id="3.40.970.10">
    <property type="entry name" value="Ribonuclease H1, N-terminal domain"/>
    <property type="match status" value="1"/>
</dbReference>
<protein>
    <recommendedName>
        <fullName evidence="1">Ribonuclease H1 N-terminal domain-containing protein</fullName>
    </recommendedName>
</protein>
<dbReference type="Pfam" id="PF01693">
    <property type="entry name" value="Cauli_VI"/>
    <property type="match status" value="1"/>
</dbReference>
<sequence>MPSYSSESATAMLVKTSNLLREVNETLARLTVAFDELAQHLPTIVNEARKSEPAQASARPSVNREYLVVNREHTIGNRADTILTPEQVEARLANTYEDKGFYIVSRGLEPGIYTSLAEASRQVVGVPGNSMQKKAVKSQALALYAEMYHNGDIERIR</sequence>